<dbReference type="OrthoDB" id="6151005at2759"/>
<dbReference type="FunFam" id="1.20.1070.10:FF:000024">
    <property type="entry name" value="Olfactory receptor"/>
    <property type="match status" value="1"/>
</dbReference>
<feature type="domain" description="G-protein coupled receptors family 1 profile" evidence="14">
    <location>
        <begin position="40"/>
        <end position="288"/>
    </location>
</feature>
<dbReference type="GeneID" id="101068056"/>
<proteinExistence type="predicted"/>
<feature type="transmembrane region" description="Helical" evidence="13">
    <location>
        <begin position="90"/>
        <end position="119"/>
    </location>
</feature>
<accession>A0A674PEP5</accession>
<dbReference type="RefSeq" id="XP_003962131.2">
    <property type="nucleotide sequence ID" value="XM_003962082.2"/>
</dbReference>
<evidence type="ECO:0000256" key="12">
    <source>
        <dbReference type="ARBA" id="ARBA00023224"/>
    </source>
</evidence>
<evidence type="ECO:0000259" key="14">
    <source>
        <dbReference type="PROSITE" id="PS50262"/>
    </source>
</evidence>
<comment type="subcellular location">
    <subcellularLocation>
        <location evidence="1">Cell membrane</location>
        <topology evidence="1">Multi-pass membrane protein</topology>
    </subcellularLocation>
</comment>
<dbReference type="InterPro" id="IPR000725">
    <property type="entry name" value="Olfact_rcpt"/>
</dbReference>
<gene>
    <name evidence="15" type="primary">LOC101068056</name>
</gene>
<keyword evidence="4 13" id="KW-0812">Transmembrane</keyword>
<dbReference type="SUPFAM" id="SSF81321">
    <property type="entry name" value="Family A G protein-coupled receptor-like"/>
    <property type="match status" value="1"/>
</dbReference>
<reference evidence="15" key="3">
    <citation type="submission" date="2025-09" db="UniProtKB">
        <authorList>
            <consortium name="Ensembl"/>
        </authorList>
    </citation>
    <scope>IDENTIFICATION</scope>
</reference>
<reference evidence="15 16" key="1">
    <citation type="journal article" date="2011" name="Genome Biol. Evol.">
        <title>Integration of the genetic map and genome assembly of fugu facilitates insights into distinct features of genome evolution in teleosts and mammals.</title>
        <authorList>
            <person name="Kai W."/>
            <person name="Kikuchi K."/>
            <person name="Tohari S."/>
            <person name="Chew A.K."/>
            <person name="Tay A."/>
            <person name="Fujiwara A."/>
            <person name="Hosoya S."/>
            <person name="Suetake H."/>
            <person name="Naruse K."/>
            <person name="Brenner S."/>
            <person name="Suzuki Y."/>
            <person name="Venkatesh B."/>
        </authorList>
    </citation>
    <scope>NUCLEOTIDE SEQUENCE [LARGE SCALE GENOMIC DNA]</scope>
</reference>
<dbReference type="GO" id="GO:0004930">
    <property type="term" value="F:G protein-coupled receptor activity"/>
    <property type="evidence" value="ECO:0007669"/>
    <property type="project" value="UniProtKB-KW"/>
</dbReference>
<evidence type="ECO:0000313" key="16">
    <source>
        <dbReference type="Proteomes" id="UP000005226"/>
    </source>
</evidence>
<keyword evidence="5" id="KW-0552">Olfaction</keyword>
<evidence type="ECO:0000256" key="13">
    <source>
        <dbReference type="SAM" id="Phobius"/>
    </source>
</evidence>
<evidence type="ECO:0000256" key="4">
    <source>
        <dbReference type="ARBA" id="ARBA00022692"/>
    </source>
</evidence>
<evidence type="ECO:0000256" key="1">
    <source>
        <dbReference type="ARBA" id="ARBA00004651"/>
    </source>
</evidence>
<dbReference type="OMA" id="ITPFFLM"/>
<organism evidence="15 16">
    <name type="scientific">Takifugu rubripes</name>
    <name type="common">Japanese pufferfish</name>
    <name type="synonym">Fugu rubripes</name>
    <dbReference type="NCBI Taxonomy" id="31033"/>
    <lineage>
        <taxon>Eukaryota</taxon>
        <taxon>Metazoa</taxon>
        <taxon>Chordata</taxon>
        <taxon>Craniata</taxon>
        <taxon>Vertebrata</taxon>
        <taxon>Euteleostomi</taxon>
        <taxon>Actinopterygii</taxon>
        <taxon>Neopterygii</taxon>
        <taxon>Teleostei</taxon>
        <taxon>Neoteleostei</taxon>
        <taxon>Acanthomorphata</taxon>
        <taxon>Eupercaria</taxon>
        <taxon>Tetraodontiformes</taxon>
        <taxon>Tetradontoidea</taxon>
        <taxon>Tetraodontidae</taxon>
        <taxon>Takifugu</taxon>
    </lineage>
</organism>
<dbReference type="InterPro" id="IPR052921">
    <property type="entry name" value="GPCR1_Superfamily_Member"/>
</dbReference>
<feature type="transmembrane region" description="Helical" evidence="13">
    <location>
        <begin position="140"/>
        <end position="157"/>
    </location>
</feature>
<feature type="transmembrane region" description="Helical" evidence="13">
    <location>
        <begin position="58"/>
        <end position="78"/>
    </location>
</feature>
<keyword evidence="2" id="KW-1003">Cell membrane</keyword>
<keyword evidence="7" id="KW-0297">G-protein coupled receptor</keyword>
<name>A0A674PEP5_TAKRU</name>
<dbReference type="AlphaFoldDB" id="A0A674PEP5"/>
<dbReference type="InterPro" id="IPR000276">
    <property type="entry name" value="GPCR_Rhodpsn"/>
</dbReference>
<evidence type="ECO:0000256" key="7">
    <source>
        <dbReference type="ARBA" id="ARBA00023040"/>
    </source>
</evidence>
<feature type="transmembrane region" description="Helical" evidence="13">
    <location>
        <begin position="271"/>
        <end position="290"/>
    </location>
</feature>
<evidence type="ECO:0000313" key="15">
    <source>
        <dbReference type="Ensembl" id="ENSTRUP00000084182.1"/>
    </source>
</evidence>
<dbReference type="Ensembl" id="ENSTRUT00000078111.1">
    <property type="protein sequence ID" value="ENSTRUP00000084182.1"/>
    <property type="gene ID" value="ENSTRUG00000032432.1"/>
</dbReference>
<dbReference type="PRINTS" id="PR00245">
    <property type="entry name" value="OLFACTORYR"/>
</dbReference>
<keyword evidence="11" id="KW-0325">Glycoprotein</keyword>
<dbReference type="KEGG" id="tru:101068056"/>
<feature type="transmembrane region" description="Helical" evidence="13">
    <location>
        <begin position="198"/>
        <end position="219"/>
    </location>
</feature>
<evidence type="ECO:0000256" key="8">
    <source>
        <dbReference type="ARBA" id="ARBA00023136"/>
    </source>
</evidence>
<sequence>MSDNTSVVNMFTLSGLGGITNYKITLFVFTFLYYCVILQVNLTVILTIIVDKSLHEPMYIFLCNLCINGLYGTTGFYPKFLIDILSTSHVISYVGCLLQAFVLHSSACADFSILVLMAYDRYVAICRPLAYHSVMNPQRVSLLIFITWLIPFCSLFFNTITTSRYRLCGSHIQRIYCVNYMIAKLSCSASIANAVLAYINYIFYFCHFSAVVWSYVYLIQKCLGSKESRTKFMQTCLPHLLCLLTMVICMLFDLLYMRFGTKNLPESIQNFIAIQFILIPPILNPLIYGFKLQKIRRRIQYFLWTKHVCI</sequence>
<dbReference type="GO" id="GO:0005549">
    <property type="term" value="F:odorant binding"/>
    <property type="evidence" value="ECO:0007669"/>
    <property type="project" value="TreeGrafter"/>
</dbReference>
<dbReference type="InParanoid" id="A0A674PEP5"/>
<keyword evidence="12" id="KW-0807">Transducer</keyword>
<keyword evidence="3" id="KW-0716">Sensory transduction</keyword>
<keyword evidence="9" id="KW-1015">Disulfide bond</keyword>
<evidence type="ECO:0000256" key="9">
    <source>
        <dbReference type="ARBA" id="ARBA00023157"/>
    </source>
</evidence>
<evidence type="ECO:0000256" key="11">
    <source>
        <dbReference type="ARBA" id="ARBA00023180"/>
    </source>
</evidence>
<dbReference type="Proteomes" id="UP000005226">
    <property type="component" value="Chromosome 1"/>
</dbReference>
<evidence type="ECO:0000256" key="5">
    <source>
        <dbReference type="ARBA" id="ARBA00022725"/>
    </source>
</evidence>
<reference evidence="15" key="2">
    <citation type="submission" date="2025-08" db="UniProtKB">
        <authorList>
            <consortium name="Ensembl"/>
        </authorList>
    </citation>
    <scope>IDENTIFICATION</scope>
</reference>
<dbReference type="Pfam" id="PF13853">
    <property type="entry name" value="7tm_4"/>
    <property type="match status" value="1"/>
</dbReference>
<dbReference type="GO" id="GO:0004984">
    <property type="term" value="F:olfactory receptor activity"/>
    <property type="evidence" value="ECO:0007669"/>
    <property type="project" value="InterPro"/>
</dbReference>
<evidence type="ECO:0000256" key="10">
    <source>
        <dbReference type="ARBA" id="ARBA00023170"/>
    </source>
</evidence>
<dbReference type="PROSITE" id="PS50262">
    <property type="entry name" value="G_PROTEIN_RECEP_F1_2"/>
    <property type="match status" value="1"/>
</dbReference>
<keyword evidence="16" id="KW-1185">Reference proteome</keyword>
<dbReference type="PROSITE" id="PS00237">
    <property type="entry name" value="G_PROTEIN_RECEP_F1_1"/>
    <property type="match status" value="1"/>
</dbReference>
<keyword evidence="8 13" id="KW-0472">Membrane</keyword>
<dbReference type="GO" id="GO:0005886">
    <property type="term" value="C:plasma membrane"/>
    <property type="evidence" value="ECO:0007669"/>
    <property type="project" value="UniProtKB-SubCell"/>
</dbReference>
<feature type="transmembrane region" description="Helical" evidence="13">
    <location>
        <begin position="240"/>
        <end position="259"/>
    </location>
</feature>
<protein>
    <submittedName>
        <fullName evidence="15">Putative gustatory receptor clone PTE01</fullName>
    </submittedName>
</protein>
<keyword evidence="6 13" id="KW-1133">Transmembrane helix</keyword>
<dbReference type="PANTHER" id="PTHR26451:SF871">
    <property type="entry name" value="ODORANT RECEPTOR-RELATED"/>
    <property type="match status" value="1"/>
</dbReference>
<dbReference type="InterPro" id="IPR017452">
    <property type="entry name" value="GPCR_Rhodpsn_7TM"/>
</dbReference>
<dbReference type="GeneTree" id="ENSGT00950000183023"/>
<evidence type="ECO:0000256" key="6">
    <source>
        <dbReference type="ARBA" id="ARBA00022989"/>
    </source>
</evidence>
<evidence type="ECO:0000256" key="2">
    <source>
        <dbReference type="ARBA" id="ARBA00022475"/>
    </source>
</evidence>
<dbReference type="Gene3D" id="1.20.1070.10">
    <property type="entry name" value="Rhodopsin 7-helix transmembrane proteins"/>
    <property type="match status" value="1"/>
</dbReference>
<keyword evidence="10" id="KW-0675">Receptor</keyword>
<feature type="transmembrane region" description="Helical" evidence="13">
    <location>
        <begin position="24"/>
        <end position="46"/>
    </location>
</feature>
<dbReference type="PANTHER" id="PTHR26451">
    <property type="entry name" value="G_PROTEIN_RECEP_F1_2 DOMAIN-CONTAINING PROTEIN"/>
    <property type="match status" value="1"/>
</dbReference>
<evidence type="ECO:0000256" key="3">
    <source>
        <dbReference type="ARBA" id="ARBA00022606"/>
    </source>
</evidence>